<evidence type="ECO:0000256" key="1">
    <source>
        <dbReference type="ARBA" id="ARBA00006512"/>
    </source>
</evidence>
<dbReference type="GeneID" id="97918281"/>
<protein>
    <submittedName>
        <fullName evidence="3">VirB4</fullName>
    </submittedName>
</protein>
<organism evidence="3">
    <name type="scientific">Erwinia amylovora</name>
    <name type="common">Fire blight bacteria</name>
    <dbReference type="NCBI Taxonomy" id="552"/>
    <lineage>
        <taxon>Bacteria</taxon>
        <taxon>Pseudomonadati</taxon>
        <taxon>Pseudomonadota</taxon>
        <taxon>Gammaproteobacteria</taxon>
        <taxon>Enterobacterales</taxon>
        <taxon>Erwiniaceae</taxon>
        <taxon>Erwinia</taxon>
    </lineage>
</organism>
<feature type="domain" description="CagE TrbE VirB component of type IV transporter system central" evidence="2">
    <location>
        <begin position="158"/>
        <end position="361"/>
    </location>
</feature>
<keyword evidence="3" id="KW-0614">Plasmid</keyword>
<reference evidence="3" key="1">
    <citation type="submission" date="2003-09" db="EMBL/GenBank/DDBJ databases">
        <title>Plasmid diversity in Erwinia amylovora: sequence determination of pEU30 (30,314 bp) and pEL60 (60,145 bp) and analysis of variation in plasmid pEA29.</title>
        <authorList>
            <person name="Foster G.C."/>
            <person name="McGhee G.C."/>
            <person name="Jones A.L."/>
            <person name="Sundin G.W."/>
        </authorList>
    </citation>
    <scope>NUCLEOTIDE SEQUENCE</scope>
    <source>
        <strain evidence="3">UTRJ2</strain>
        <plasmid evidence="3">pEU30</plasmid>
    </source>
</reference>
<evidence type="ECO:0000259" key="2">
    <source>
        <dbReference type="Pfam" id="PF03135"/>
    </source>
</evidence>
<dbReference type="PANTHER" id="PTHR30121">
    <property type="entry name" value="UNCHARACTERIZED PROTEIN YJGR-RELATED"/>
    <property type="match status" value="1"/>
</dbReference>
<name>Q6TFR5_ERWAM</name>
<evidence type="ECO:0000313" key="3">
    <source>
        <dbReference type="EMBL" id="AAQ97955.1"/>
    </source>
</evidence>
<dbReference type="InterPro" id="IPR051162">
    <property type="entry name" value="T4SS_component"/>
</dbReference>
<gene>
    <name evidence="3" type="primary">virB4</name>
</gene>
<dbReference type="EMBL" id="AY422215">
    <property type="protein sequence ID" value="AAQ97955.1"/>
    <property type="molecule type" value="Genomic_DNA"/>
</dbReference>
<dbReference type="InterPro" id="IPR018145">
    <property type="entry name" value="CagE_TrbE_VirB_cntrl_dom"/>
</dbReference>
<dbReference type="PANTHER" id="PTHR30121:SF6">
    <property type="entry name" value="SLR6007 PROTEIN"/>
    <property type="match status" value="1"/>
</dbReference>
<proteinExistence type="inferred from homology"/>
<geneLocation type="plasmid" evidence="3">
    <name>pEU30</name>
</geneLocation>
<dbReference type="Gene3D" id="3.40.50.300">
    <property type="entry name" value="P-loop containing nucleotide triphosphate hydrolases"/>
    <property type="match status" value="1"/>
</dbReference>
<dbReference type="Pfam" id="PF03135">
    <property type="entry name" value="CagE_TrbE_VirB"/>
    <property type="match status" value="1"/>
</dbReference>
<dbReference type="GO" id="GO:0005524">
    <property type="term" value="F:ATP binding"/>
    <property type="evidence" value="ECO:0007669"/>
    <property type="project" value="InterPro"/>
</dbReference>
<dbReference type="SUPFAM" id="SSF52540">
    <property type="entry name" value="P-loop containing nucleoside triphosphate hydrolases"/>
    <property type="match status" value="1"/>
</dbReference>
<dbReference type="InterPro" id="IPR027417">
    <property type="entry name" value="P-loop_NTPase"/>
</dbReference>
<dbReference type="AlphaFoldDB" id="Q6TFR5"/>
<sequence length="835" mass="94775">MRDEYYRKTFSPENKKLPWLGYHVDPQICTLGTSHLLAVMRIKGVSHETRELSALNNEFKRQNRCFQAMGKQEGSDLMIQTYTFKRRVQLDTEYHLELPILQDFADAYTDPFREGEFRQVGYAMGLILKYRDLEDGIARMNDLLQICTVMLDKFGVSVLGMSEKNGQLYSETARFFSQIVNGTDQEVLVGESRLGDAMIDSETAFGAYDYVENRPYSGKRRFAATYDLMEFPAKSEPGMWDDVTEEQCDFCLTQTFHFAERNKIKTKINIQRVDLANSEGESKQTDKLEDDIQAITQGSLVMGNYHAGLVVFGDTPEQAVTKGARIQSLLSVKNAVFKRSTSSNINTWLTQFPAYSDVIYRAPRSTENLACGFSLHATPGGKATGNPIGDGTSMMPVSTVNGGLYFKNFTDSPEGKNSIGERLPGHTIYMAMTGAGKTTAEATDLLFISRFNTQFFCIDYNHAMENMLRALGTSYFSIQPNRFTDIQPFQWPDSDGLRQQLLDTVIMCVGEVDTDEEHLIKEGIGAVMSHYKPAERSLSLLHQYIPDRGGNALKQRLARWCRKVSGREGMGTYAWVLDSPTNKFNPENYRRLAFDCTPILKEDYVSTHGEVMVVLMNTFFYMKDVMKAREPHTLLVNQVSEIWACLMFDKTEKKLREILSAGRMRGEILLGDTQNPEQMLKTPAGPSFVQQVVTSIWLANENANRKSYAEFGVTGKQFDKVRELTKTSFEMMIKQGREGVMVKFGLSEQCRYFLPLLSADVTNLAVAAQIRNHLGTEDPAEWVRPFLDEMVAVRARQQAGSGEYAKWYPLFEEMMKNYGRKIYPLVLQKETENEA</sequence>
<dbReference type="RefSeq" id="WP_011154497.1">
    <property type="nucleotide sequence ID" value="NC_005247.1"/>
</dbReference>
<accession>Q6TFR5</accession>
<comment type="similarity">
    <text evidence="1">Belongs to the TrbE/VirB4 family.</text>
</comment>